<dbReference type="EMBL" id="KV417486">
    <property type="protein sequence ID" value="KZP32369.1"/>
    <property type="molecule type" value="Genomic_DNA"/>
</dbReference>
<dbReference type="OrthoDB" id="3203373at2759"/>
<dbReference type="InterPro" id="IPR032675">
    <property type="entry name" value="LRR_dom_sf"/>
</dbReference>
<reference evidence="2 3" key="1">
    <citation type="journal article" date="2016" name="Mol. Biol. Evol.">
        <title>Comparative Genomics of Early-Diverging Mushroom-Forming Fungi Provides Insights into the Origins of Lignocellulose Decay Capabilities.</title>
        <authorList>
            <person name="Nagy L.G."/>
            <person name="Riley R."/>
            <person name="Tritt A."/>
            <person name="Adam C."/>
            <person name="Daum C."/>
            <person name="Floudas D."/>
            <person name="Sun H."/>
            <person name="Yadav J.S."/>
            <person name="Pangilinan J."/>
            <person name="Larsson K.H."/>
            <person name="Matsuura K."/>
            <person name="Barry K."/>
            <person name="Labutti K."/>
            <person name="Kuo R."/>
            <person name="Ohm R.A."/>
            <person name="Bhattacharya S.S."/>
            <person name="Shirouzu T."/>
            <person name="Yoshinaga Y."/>
            <person name="Martin F.M."/>
            <person name="Grigoriev I.V."/>
            <person name="Hibbett D.S."/>
        </authorList>
    </citation>
    <scope>NUCLEOTIDE SEQUENCE [LARGE SCALE GENOMIC DNA]</scope>
    <source>
        <strain evidence="2 3">CBS 109695</strain>
    </source>
</reference>
<proteinExistence type="predicted"/>
<sequence>MVTSALLSLILYSRWRNIALSTPRLWNKIYCIRPEEVDYELPYWEEGRQGAAAFLARSRPFPVEINILGFVTEDDFSLEFIQLVCDHIGHCRHLSITLTTPHALLKALEHLSRQAVPVLSSIELAIGEPFDEMNFELGLLFPLGAPHLTTVQLHTISPSSLHFCLPAFTHVASLQLTGIWVEDDGYKSLRDTLMALRSLNHLELQLDCFDMINPHLPMVLPNMRFLQVEGKSNNACLDGVIHSIHAESLTTLFIKGRDGGIPEVNLFSEEEELEYSHCFPSLQHLILRNISPYASDLRGAARRFPGIERLTCQARALPYQPTSDIYCRFITQIRPRSPFSDLEDEEENGGGGNIAPPSDHKCWPKLHTIAMTAYNDRHRLNVVDLHLEVSRLQRAGHLIRKLELPHDMCLRASAQAMARLREVVEVEDFSMDWPTPFEKFI</sequence>
<evidence type="ECO:0000313" key="2">
    <source>
        <dbReference type="EMBL" id="KZP32369.1"/>
    </source>
</evidence>
<dbReference type="Gene3D" id="3.80.10.10">
    <property type="entry name" value="Ribonuclease Inhibitor"/>
    <property type="match status" value="1"/>
</dbReference>
<evidence type="ECO:0000313" key="3">
    <source>
        <dbReference type="Proteomes" id="UP000076532"/>
    </source>
</evidence>
<dbReference type="AlphaFoldDB" id="A0A166V5I2"/>
<protein>
    <recommendedName>
        <fullName evidence="4">F-box domain-containing protein</fullName>
    </recommendedName>
</protein>
<dbReference type="SUPFAM" id="SSF52047">
    <property type="entry name" value="RNI-like"/>
    <property type="match status" value="1"/>
</dbReference>
<organism evidence="2 3">
    <name type="scientific">Athelia psychrophila</name>
    <dbReference type="NCBI Taxonomy" id="1759441"/>
    <lineage>
        <taxon>Eukaryota</taxon>
        <taxon>Fungi</taxon>
        <taxon>Dikarya</taxon>
        <taxon>Basidiomycota</taxon>
        <taxon>Agaricomycotina</taxon>
        <taxon>Agaricomycetes</taxon>
        <taxon>Agaricomycetidae</taxon>
        <taxon>Atheliales</taxon>
        <taxon>Atheliaceae</taxon>
        <taxon>Athelia</taxon>
    </lineage>
</organism>
<evidence type="ECO:0008006" key="4">
    <source>
        <dbReference type="Google" id="ProtNLM"/>
    </source>
</evidence>
<gene>
    <name evidence="2" type="ORF">FIBSPDRAFT_516704</name>
</gene>
<dbReference type="Proteomes" id="UP000076532">
    <property type="component" value="Unassembled WGS sequence"/>
</dbReference>
<feature type="region of interest" description="Disordered" evidence="1">
    <location>
        <begin position="340"/>
        <end position="359"/>
    </location>
</feature>
<accession>A0A166V5I2</accession>
<keyword evidence="3" id="KW-1185">Reference proteome</keyword>
<name>A0A166V5I2_9AGAM</name>
<evidence type="ECO:0000256" key="1">
    <source>
        <dbReference type="SAM" id="MobiDB-lite"/>
    </source>
</evidence>